<accession>A0ABW7Y8U9</accession>
<keyword evidence="3" id="KW-1185">Reference proteome</keyword>
<dbReference type="Proteomes" id="UP001612415">
    <property type="component" value="Unassembled WGS sequence"/>
</dbReference>
<feature type="region of interest" description="Disordered" evidence="1">
    <location>
        <begin position="1"/>
        <end position="26"/>
    </location>
</feature>
<dbReference type="EMBL" id="JBITDC010000011">
    <property type="protein sequence ID" value="MFI5678373.1"/>
    <property type="molecule type" value="Genomic_DNA"/>
</dbReference>
<dbReference type="RefSeq" id="WP_398658929.1">
    <property type="nucleotide sequence ID" value="NZ_JBITDC010000011.1"/>
</dbReference>
<gene>
    <name evidence="2" type="ORF">ACIA8P_27555</name>
</gene>
<evidence type="ECO:0000256" key="1">
    <source>
        <dbReference type="SAM" id="MobiDB-lite"/>
    </source>
</evidence>
<evidence type="ECO:0000313" key="2">
    <source>
        <dbReference type="EMBL" id="MFI5678373.1"/>
    </source>
</evidence>
<dbReference type="InterPro" id="IPR040871">
    <property type="entry name" value="HopA1"/>
</dbReference>
<proteinExistence type="predicted"/>
<sequence>MSTRIVETVRPARAPEQPSANGAPAPALSAGLRLALEDVRIAPDGRTAWVRDDEVTAESASAMRFMLARTLYEVLHTGRGVADRQSPRTLRAPEFEARLAKATPHPETVAAGILTEQRSAAGRPVVEIDGLRVGVPDSVALRETGRTAGDPGRPVVLMNLPSARPLLSPGFFLVDSGTGRTGGGDLLRLYLRVADADAAPDLWHTVLSALESRSVTYRAKIISNPASLPRNDGMVVYLSSGSWDAVDTVTESALATGLPEGPAPAFAHVIAPGVTAAWEPKDDRTGMRGLSFGEHRAHVVARAFVDAAQQHRERPTAGELAAACVAANVDPADPARNLDSSDWPWDTAPGPAPASDPAAPVPAPHDTSPATPGSAT</sequence>
<dbReference type="Pfam" id="PF17914">
    <property type="entry name" value="HopA1"/>
    <property type="match status" value="1"/>
</dbReference>
<feature type="region of interest" description="Disordered" evidence="1">
    <location>
        <begin position="333"/>
        <end position="376"/>
    </location>
</feature>
<comment type="caution">
    <text evidence="2">The sequence shown here is derived from an EMBL/GenBank/DDBJ whole genome shotgun (WGS) entry which is preliminary data.</text>
</comment>
<name>A0ABW7Y8U9_STRCE</name>
<evidence type="ECO:0000313" key="3">
    <source>
        <dbReference type="Proteomes" id="UP001612415"/>
    </source>
</evidence>
<feature type="compositionally biased region" description="Pro residues" evidence="1">
    <location>
        <begin position="350"/>
        <end position="363"/>
    </location>
</feature>
<protein>
    <submittedName>
        <fullName evidence="2">T3SS effector HopA1 family protein</fullName>
    </submittedName>
</protein>
<reference evidence="2 3" key="1">
    <citation type="submission" date="2024-10" db="EMBL/GenBank/DDBJ databases">
        <title>The Natural Products Discovery Center: Release of the First 8490 Sequenced Strains for Exploring Actinobacteria Biosynthetic Diversity.</title>
        <authorList>
            <person name="Kalkreuter E."/>
            <person name="Kautsar S.A."/>
            <person name="Yang D."/>
            <person name="Bader C.D."/>
            <person name="Teijaro C.N."/>
            <person name="Fluegel L."/>
            <person name="Davis C.M."/>
            <person name="Simpson J.R."/>
            <person name="Lauterbach L."/>
            <person name="Steele A.D."/>
            <person name="Gui C."/>
            <person name="Meng S."/>
            <person name="Li G."/>
            <person name="Viehrig K."/>
            <person name="Ye F."/>
            <person name="Su P."/>
            <person name="Kiefer A.F."/>
            <person name="Nichols A."/>
            <person name="Cepeda A.J."/>
            <person name="Yan W."/>
            <person name="Fan B."/>
            <person name="Jiang Y."/>
            <person name="Adhikari A."/>
            <person name="Zheng C.-J."/>
            <person name="Schuster L."/>
            <person name="Cowan T.M."/>
            <person name="Smanski M.J."/>
            <person name="Chevrette M.G."/>
            <person name="De Carvalho L.P.S."/>
            <person name="Shen B."/>
        </authorList>
    </citation>
    <scope>NUCLEOTIDE SEQUENCE [LARGE SCALE GENOMIC DNA]</scope>
    <source>
        <strain evidence="2 3">NPDC051599</strain>
    </source>
</reference>
<organism evidence="2 3">
    <name type="scientific">Streptomyces cellulosae</name>
    <dbReference type="NCBI Taxonomy" id="1968"/>
    <lineage>
        <taxon>Bacteria</taxon>
        <taxon>Bacillati</taxon>
        <taxon>Actinomycetota</taxon>
        <taxon>Actinomycetes</taxon>
        <taxon>Kitasatosporales</taxon>
        <taxon>Streptomycetaceae</taxon>
        <taxon>Streptomyces</taxon>
    </lineage>
</organism>